<protein>
    <submittedName>
        <fullName evidence="1">Uncharacterized protein</fullName>
    </submittedName>
</protein>
<proteinExistence type="predicted"/>
<dbReference type="AlphaFoldDB" id="A0AA86Z260"/>
<dbReference type="Proteomes" id="UP000004506">
    <property type="component" value="Unassembled WGS sequence"/>
</dbReference>
<reference evidence="2" key="1">
    <citation type="submission" date="2008-04" db="EMBL/GenBank/DDBJ databases">
        <title>Draft genome sequence of Providencia stuartii (ATCC 25827).</title>
        <authorList>
            <person name="Sudarsanam P."/>
            <person name="Ley R."/>
            <person name="Guruge J."/>
            <person name="Turnbaugh P.J."/>
            <person name="Mahowald M."/>
            <person name="Liep D."/>
            <person name="Gordon J."/>
        </authorList>
    </citation>
    <scope>NUCLEOTIDE SEQUENCE [LARGE SCALE GENOMIC DNA]</scope>
    <source>
        <strain evidence="2">ATCC 25827</strain>
    </source>
</reference>
<reference evidence="1 2" key="3">
    <citation type="submission" date="2008-05" db="EMBL/GenBank/DDBJ databases">
        <authorList>
            <person name="Fulton L."/>
            <person name="Clifton S."/>
            <person name="Fulton B."/>
            <person name="Xu J."/>
            <person name="Minx P."/>
            <person name="Pepin K.H."/>
            <person name="Johnson M."/>
            <person name="Thiruvilangam P."/>
            <person name="Bhonagiri V."/>
            <person name="Nash W.E."/>
            <person name="Mardis E.R."/>
            <person name="Wilson R.K."/>
        </authorList>
    </citation>
    <scope>NUCLEOTIDE SEQUENCE [LARGE SCALE GENOMIC DNA]</scope>
    <source>
        <strain evidence="1 2">ATCC 25827</strain>
    </source>
</reference>
<feature type="non-terminal residue" evidence="1">
    <location>
        <position position="1"/>
    </location>
</feature>
<evidence type="ECO:0000313" key="1">
    <source>
        <dbReference type="EMBL" id="EDU60909.1"/>
    </source>
</evidence>
<accession>A0AA86Z260</accession>
<dbReference type="EMBL" id="ABJD02000090">
    <property type="protein sequence ID" value="EDU60909.1"/>
    <property type="molecule type" value="Genomic_DNA"/>
</dbReference>
<sequence>LALWWILFTIWNKLKIETTHIVYRLNNVRVSQNFKPEIFGHSNEWHERAG</sequence>
<name>A0AA86Z260_PROST</name>
<comment type="caution">
    <text evidence="1">The sequence shown here is derived from an EMBL/GenBank/DDBJ whole genome shotgun (WGS) entry which is preliminary data.</text>
</comment>
<reference evidence="2" key="2">
    <citation type="submission" date="2008-04" db="EMBL/GenBank/DDBJ databases">
        <title>Draft genome sequence of Providencia stuartii(ATCC 25827).</title>
        <authorList>
            <person name="Sudarsanam P."/>
            <person name="Ley R."/>
            <person name="Guruge J."/>
            <person name="Turnbaugh P.J."/>
            <person name="Mahowald M."/>
            <person name="Liep D."/>
            <person name="Gordon J."/>
        </authorList>
    </citation>
    <scope>NUCLEOTIDE SEQUENCE [LARGE SCALE GENOMIC DNA]</scope>
    <source>
        <strain evidence="2">ATCC 25827</strain>
    </source>
</reference>
<evidence type="ECO:0000313" key="2">
    <source>
        <dbReference type="Proteomes" id="UP000004506"/>
    </source>
</evidence>
<organism evidence="1 2">
    <name type="scientific">Providencia stuartii ATCC 25827</name>
    <dbReference type="NCBI Taxonomy" id="471874"/>
    <lineage>
        <taxon>Bacteria</taxon>
        <taxon>Pseudomonadati</taxon>
        <taxon>Pseudomonadota</taxon>
        <taxon>Gammaproteobacteria</taxon>
        <taxon>Enterobacterales</taxon>
        <taxon>Morganellaceae</taxon>
        <taxon>Providencia</taxon>
    </lineage>
</organism>
<gene>
    <name evidence="1" type="ORF">PROSTU_01094</name>
</gene>